<feature type="non-terminal residue" evidence="6">
    <location>
        <position position="1"/>
    </location>
</feature>
<dbReference type="PROSITE" id="PS52040">
    <property type="entry name" value="TOPO_IIA"/>
    <property type="match status" value="1"/>
</dbReference>
<evidence type="ECO:0000256" key="3">
    <source>
        <dbReference type="ARBA" id="ARBA00023125"/>
    </source>
</evidence>
<gene>
    <name evidence="6" type="ORF">S12H4_43112</name>
</gene>
<feature type="domain" description="Topo IIA-type catalytic" evidence="5">
    <location>
        <begin position="14"/>
        <end position="258"/>
    </location>
</feature>
<accession>X1VF12</accession>
<feature type="non-terminal residue" evidence="6">
    <location>
        <position position="258"/>
    </location>
</feature>
<comment type="similarity">
    <text evidence="1">Belongs to the type II topoisomerase GyrA/ParC subunit family.</text>
</comment>
<dbReference type="InterPro" id="IPR002205">
    <property type="entry name" value="Topo_IIA_dom_A"/>
</dbReference>
<evidence type="ECO:0000313" key="6">
    <source>
        <dbReference type="EMBL" id="GAJ05370.1"/>
    </source>
</evidence>
<proteinExistence type="inferred from homology"/>
<organism evidence="6">
    <name type="scientific">marine sediment metagenome</name>
    <dbReference type="NCBI Taxonomy" id="412755"/>
    <lineage>
        <taxon>unclassified sequences</taxon>
        <taxon>metagenomes</taxon>
        <taxon>ecological metagenomes</taxon>
    </lineage>
</organism>
<evidence type="ECO:0000259" key="5">
    <source>
        <dbReference type="PROSITE" id="PS52040"/>
    </source>
</evidence>
<dbReference type="CDD" id="cd00187">
    <property type="entry name" value="TOP4c"/>
    <property type="match status" value="1"/>
</dbReference>
<dbReference type="Pfam" id="PF00521">
    <property type="entry name" value="DNA_topoisoIV"/>
    <property type="match status" value="1"/>
</dbReference>
<keyword evidence="3" id="KW-0238">DNA-binding</keyword>
<evidence type="ECO:0000256" key="1">
    <source>
        <dbReference type="ARBA" id="ARBA00008263"/>
    </source>
</evidence>
<reference evidence="6" key="1">
    <citation type="journal article" date="2014" name="Front. Microbiol.">
        <title>High frequency of phylogenetically diverse reductive dehalogenase-homologous genes in deep subseafloor sedimentary metagenomes.</title>
        <authorList>
            <person name="Kawai M."/>
            <person name="Futagami T."/>
            <person name="Toyoda A."/>
            <person name="Takaki Y."/>
            <person name="Nishi S."/>
            <person name="Hori S."/>
            <person name="Arai W."/>
            <person name="Tsubouchi T."/>
            <person name="Morono Y."/>
            <person name="Uchiyama I."/>
            <person name="Ito T."/>
            <person name="Fujiyama A."/>
            <person name="Inagaki F."/>
            <person name="Takami H."/>
        </authorList>
    </citation>
    <scope>NUCLEOTIDE SEQUENCE</scope>
    <source>
        <strain evidence="6">Expedition CK06-06</strain>
    </source>
</reference>
<protein>
    <recommendedName>
        <fullName evidence="5">Topo IIA-type catalytic domain-containing protein</fullName>
    </recommendedName>
</protein>
<dbReference type="GO" id="GO:0005524">
    <property type="term" value="F:ATP binding"/>
    <property type="evidence" value="ECO:0007669"/>
    <property type="project" value="InterPro"/>
</dbReference>
<dbReference type="InterPro" id="IPR013758">
    <property type="entry name" value="Topo_IIA_A/C_ab"/>
</dbReference>
<sequence>YLDYAMSVIIGRAIPDVKDGLKPVHRRTLYAMYETGTAWNKSYKKSARIVGDVIGKFHPHGDTAVYDTLVRMAQDFSLRYPLVDGQGNFGSIDGDPPAAMRYTEVRMKKITQELLADIEKNTVNFVPNYDGSLQMPEVLPAKFPNLLVNGGSGIAVGMATNIPPHNLNEVVEGIIHLVRNPKASLENIMKFIPGPDFPTGGYIFGLQGIKDAYRTGRGIIYLRAKALIERGGKSERDRIVVTEIPYQVNKSRLLENIA</sequence>
<dbReference type="EMBL" id="BARW01026432">
    <property type="protein sequence ID" value="GAJ05370.1"/>
    <property type="molecule type" value="Genomic_DNA"/>
</dbReference>
<dbReference type="GO" id="GO:0009330">
    <property type="term" value="C:DNA topoisomerase type II (double strand cut, ATP-hydrolyzing) complex"/>
    <property type="evidence" value="ECO:0007669"/>
    <property type="project" value="TreeGrafter"/>
</dbReference>
<dbReference type="PANTHER" id="PTHR43493">
    <property type="entry name" value="DNA GYRASE/TOPOISOMERASE SUBUNIT A"/>
    <property type="match status" value="1"/>
</dbReference>
<dbReference type="GO" id="GO:0005737">
    <property type="term" value="C:cytoplasm"/>
    <property type="evidence" value="ECO:0007669"/>
    <property type="project" value="TreeGrafter"/>
</dbReference>
<keyword evidence="4" id="KW-0413">Isomerase</keyword>
<dbReference type="GO" id="GO:0003918">
    <property type="term" value="F:DNA topoisomerase type II (double strand cut, ATP-hydrolyzing) activity"/>
    <property type="evidence" value="ECO:0007669"/>
    <property type="project" value="InterPro"/>
</dbReference>
<evidence type="ECO:0000256" key="4">
    <source>
        <dbReference type="ARBA" id="ARBA00023235"/>
    </source>
</evidence>
<dbReference type="SUPFAM" id="SSF56719">
    <property type="entry name" value="Type II DNA topoisomerase"/>
    <property type="match status" value="1"/>
</dbReference>
<dbReference type="AlphaFoldDB" id="X1VF12"/>
<comment type="caution">
    <text evidence="6">The sequence shown here is derived from an EMBL/GenBank/DDBJ whole genome shotgun (WGS) entry which is preliminary data.</text>
</comment>
<dbReference type="PANTHER" id="PTHR43493:SF5">
    <property type="entry name" value="DNA GYRASE SUBUNIT A, CHLOROPLASTIC_MITOCHONDRIAL"/>
    <property type="match status" value="1"/>
</dbReference>
<evidence type="ECO:0000256" key="2">
    <source>
        <dbReference type="ARBA" id="ARBA00023029"/>
    </source>
</evidence>
<name>X1VF12_9ZZZZ</name>
<dbReference type="Gene3D" id="3.90.199.10">
    <property type="entry name" value="Topoisomerase II, domain 5"/>
    <property type="match status" value="1"/>
</dbReference>
<dbReference type="InterPro" id="IPR013760">
    <property type="entry name" value="Topo_IIA-like_dom_sf"/>
</dbReference>
<dbReference type="GO" id="GO:0003677">
    <property type="term" value="F:DNA binding"/>
    <property type="evidence" value="ECO:0007669"/>
    <property type="project" value="UniProtKB-KW"/>
</dbReference>
<dbReference type="InterPro" id="IPR050220">
    <property type="entry name" value="Type_II_DNA_Topoisomerases"/>
</dbReference>
<dbReference type="FunFam" id="3.90.199.10:FF:000001">
    <property type="entry name" value="DNA gyrase subunit A"/>
    <property type="match status" value="1"/>
</dbReference>
<dbReference type="GO" id="GO:0006265">
    <property type="term" value="P:DNA topological change"/>
    <property type="evidence" value="ECO:0007669"/>
    <property type="project" value="InterPro"/>
</dbReference>
<keyword evidence="2" id="KW-0799">Topoisomerase</keyword>
<dbReference type="SMART" id="SM00434">
    <property type="entry name" value="TOP4c"/>
    <property type="match status" value="1"/>
</dbReference>